<dbReference type="EMBL" id="KI913972">
    <property type="protein sequence ID" value="ETV97524.1"/>
    <property type="molecule type" value="Genomic_DNA"/>
</dbReference>
<proteinExistence type="predicted"/>
<dbReference type="VEuPathDB" id="FungiDB:H310_09440"/>
<dbReference type="OrthoDB" id="68333at2759"/>
<accession>A0A024TU62</accession>
<protein>
    <recommendedName>
        <fullName evidence="2">EF-hand domain-containing protein</fullName>
    </recommendedName>
</protein>
<gene>
    <name evidence="1" type="ORF">H310_09440</name>
</gene>
<evidence type="ECO:0008006" key="2">
    <source>
        <dbReference type="Google" id="ProtNLM"/>
    </source>
</evidence>
<dbReference type="GeneID" id="20086490"/>
<reference evidence="1" key="1">
    <citation type="submission" date="2013-12" db="EMBL/GenBank/DDBJ databases">
        <title>The Genome Sequence of Aphanomyces invadans NJM9701.</title>
        <authorList>
            <consortium name="The Broad Institute Genomics Platform"/>
            <person name="Russ C."/>
            <person name="Tyler B."/>
            <person name="van West P."/>
            <person name="Dieguez-Uribeondo J."/>
            <person name="Young S.K."/>
            <person name="Zeng Q."/>
            <person name="Gargeya S."/>
            <person name="Fitzgerald M."/>
            <person name="Abouelleil A."/>
            <person name="Alvarado L."/>
            <person name="Chapman S.B."/>
            <person name="Gainer-Dewar J."/>
            <person name="Goldberg J."/>
            <person name="Griggs A."/>
            <person name="Gujja S."/>
            <person name="Hansen M."/>
            <person name="Howarth C."/>
            <person name="Imamovic A."/>
            <person name="Ireland A."/>
            <person name="Larimer J."/>
            <person name="McCowan C."/>
            <person name="Murphy C."/>
            <person name="Pearson M."/>
            <person name="Poon T.W."/>
            <person name="Priest M."/>
            <person name="Roberts A."/>
            <person name="Saif S."/>
            <person name="Shea T."/>
            <person name="Sykes S."/>
            <person name="Wortman J."/>
            <person name="Nusbaum C."/>
            <person name="Birren B."/>
        </authorList>
    </citation>
    <scope>NUCLEOTIDE SEQUENCE [LARGE SCALE GENOMIC DNA]</scope>
    <source>
        <strain evidence="1">NJM9701</strain>
    </source>
</reference>
<organism evidence="1">
    <name type="scientific">Aphanomyces invadans</name>
    <dbReference type="NCBI Taxonomy" id="157072"/>
    <lineage>
        <taxon>Eukaryota</taxon>
        <taxon>Sar</taxon>
        <taxon>Stramenopiles</taxon>
        <taxon>Oomycota</taxon>
        <taxon>Saprolegniomycetes</taxon>
        <taxon>Saprolegniales</taxon>
        <taxon>Verrucalvaceae</taxon>
        <taxon>Aphanomyces</taxon>
    </lineage>
</organism>
<sequence>MRNLVRVHMGGRRRWSINRNETWLTARPRNLLSMDPENQANMLCQARAQIDLGGTAVVKTIGKMLGQQESARILQRVALPRGRVGTTPKQRVATKYTSTYVRACRALFGPFDGQGYMELNQLRPMLERHRLLDPHDEGAAAKLDAWLQRPRDGHITFLDFVDACFTLVGPSLAAKWMDGTTSRHDMSPTTSLSTVSTATDSRLHPFDAMKDQHKHAMEFSYADHVETDPMQAQRLQDATTLSHSHSLVMDTPYRCIRRVVSEQDLHEQAAGDTAKKAVKVKAQRHLASEHRKKVEARQAHARNFSCSVGMVARHIQIGEIKEKRQLGLQERVALVNWRKQDDQRSRSEMEDFNARVKLTKIQDMHLMKAHMHDKLMFEQQKKEYREEMIRRQKDLFTISDSTCTLLRRPPELLAALAGVQTPKQQKMLAMAERRYVEQSRSQQLRDYKHDKDDAKPKRYLRAPIIDVDQQDPDKAWHNEEAELTAAMNALYAEWVQEQRDLSPLIPTANSPPAALRYYGTIKQLPPSPFMSSTER</sequence>
<dbReference type="eggNOG" id="ENOG502SAIT">
    <property type="taxonomic scope" value="Eukaryota"/>
</dbReference>
<dbReference type="RefSeq" id="XP_008873733.1">
    <property type="nucleotide sequence ID" value="XM_008875511.1"/>
</dbReference>
<evidence type="ECO:0000313" key="1">
    <source>
        <dbReference type="EMBL" id="ETV97524.1"/>
    </source>
</evidence>
<dbReference type="SUPFAM" id="SSF47473">
    <property type="entry name" value="EF-hand"/>
    <property type="match status" value="1"/>
</dbReference>
<dbReference type="InterPro" id="IPR011992">
    <property type="entry name" value="EF-hand-dom_pair"/>
</dbReference>
<dbReference type="AlphaFoldDB" id="A0A024TU62"/>
<name>A0A024TU62_9STRA</name>